<keyword evidence="5 9" id="KW-0378">Hydrolase</keyword>
<dbReference type="InterPro" id="IPR029058">
    <property type="entry name" value="AB_hydrolase_fold"/>
</dbReference>
<dbReference type="AlphaFoldDB" id="A0AAE0MDD5"/>
<feature type="chain" id="PRO_5042153562" evidence="8">
    <location>
        <begin position="25"/>
        <end position="651"/>
    </location>
</feature>
<keyword evidence="2" id="KW-0121">Carboxypeptidase</keyword>
<evidence type="ECO:0000256" key="6">
    <source>
        <dbReference type="ARBA" id="ARBA00023180"/>
    </source>
</evidence>
<organism evidence="9 10">
    <name type="scientific">Cercophora scortea</name>
    <dbReference type="NCBI Taxonomy" id="314031"/>
    <lineage>
        <taxon>Eukaryota</taxon>
        <taxon>Fungi</taxon>
        <taxon>Dikarya</taxon>
        <taxon>Ascomycota</taxon>
        <taxon>Pezizomycotina</taxon>
        <taxon>Sordariomycetes</taxon>
        <taxon>Sordariomycetidae</taxon>
        <taxon>Sordariales</taxon>
        <taxon>Lasiosphaeriaceae</taxon>
        <taxon>Cercophora</taxon>
    </lineage>
</organism>
<evidence type="ECO:0000256" key="1">
    <source>
        <dbReference type="ARBA" id="ARBA00009431"/>
    </source>
</evidence>
<reference evidence="9" key="1">
    <citation type="journal article" date="2023" name="Mol. Phylogenet. Evol.">
        <title>Genome-scale phylogeny and comparative genomics of the fungal order Sordariales.</title>
        <authorList>
            <person name="Hensen N."/>
            <person name="Bonometti L."/>
            <person name="Westerberg I."/>
            <person name="Brannstrom I.O."/>
            <person name="Guillou S."/>
            <person name="Cros-Aarteil S."/>
            <person name="Calhoun S."/>
            <person name="Haridas S."/>
            <person name="Kuo A."/>
            <person name="Mondo S."/>
            <person name="Pangilinan J."/>
            <person name="Riley R."/>
            <person name="LaButti K."/>
            <person name="Andreopoulos B."/>
            <person name="Lipzen A."/>
            <person name="Chen C."/>
            <person name="Yan M."/>
            <person name="Daum C."/>
            <person name="Ng V."/>
            <person name="Clum A."/>
            <person name="Steindorff A."/>
            <person name="Ohm R.A."/>
            <person name="Martin F."/>
            <person name="Silar P."/>
            <person name="Natvig D.O."/>
            <person name="Lalanne C."/>
            <person name="Gautier V."/>
            <person name="Ament-Velasquez S.L."/>
            <person name="Kruys A."/>
            <person name="Hutchinson M.I."/>
            <person name="Powell A.J."/>
            <person name="Barry K."/>
            <person name="Miller A.N."/>
            <person name="Grigoriev I.V."/>
            <person name="Debuchy R."/>
            <person name="Gladieux P."/>
            <person name="Hiltunen Thoren M."/>
            <person name="Johannesson H."/>
        </authorList>
    </citation>
    <scope>NUCLEOTIDE SEQUENCE</scope>
    <source>
        <strain evidence="9">SMH4131-1</strain>
    </source>
</reference>
<dbReference type="GO" id="GO:0000324">
    <property type="term" value="C:fungal-type vacuole"/>
    <property type="evidence" value="ECO:0007669"/>
    <property type="project" value="TreeGrafter"/>
</dbReference>
<evidence type="ECO:0000256" key="8">
    <source>
        <dbReference type="SAM" id="SignalP"/>
    </source>
</evidence>
<name>A0AAE0MDD5_9PEZI</name>
<dbReference type="Gene3D" id="3.40.50.1820">
    <property type="entry name" value="alpha/beta hydrolase"/>
    <property type="match status" value="1"/>
</dbReference>
<evidence type="ECO:0000313" key="9">
    <source>
        <dbReference type="EMBL" id="KAK3328085.1"/>
    </source>
</evidence>
<gene>
    <name evidence="9" type="ORF">B0T19DRAFT_182762</name>
</gene>
<evidence type="ECO:0000313" key="10">
    <source>
        <dbReference type="Proteomes" id="UP001286456"/>
    </source>
</evidence>
<keyword evidence="4 8" id="KW-0732">Signal</keyword>
<dbReference type="Proteomes" id="UP001286456">
    <property type="component" value="Unassembled WGS sequence"/>
</dbReference>
<evidence type="ECO:0000256" key="3">
    <source>
        <dbReference type="ARBA" id="ARBA00022670"/>
    </source>
</evidence>
<comment type="caution">
    <text evidence="9">The sequence shown here is derived from an EMBL/GenBank/DDBJ whole genome shotgun (WGS) entry which is preliminary data.</text>
</comment>
<comment type="similarity">
    <text evidence="1">Belongs to the peptidase S10 family.</text>
</comment>
<dbReference type="PANTHER" id="PTHR11802:SF189">
    <property type="entry name" value="CARBOXYPEPTIDASE"/>
    <property type="match status" value="1"/>
</dbReference>
<dbReference type="SUPFAM" id="SSF53474">
    <property type="entry name" value="alpha/beta-Hydrolases"/>
    <property type="match status" value="1"/>
</dbReference>
<feature type="region of interest" description="Disordered" evidence="7">
    <location>
        <begin position="605"/>
        <end position="626"/>
    </location>
</feature>
<dbReference type="PANTHER" id="PTHR11802">
    <property type="entry name" value="SERINE PROTEASE FAMILY S10 SERINE CARBOXYPEPTIDASE"/>
    <property type="match status" value="1"/>
</dbReference>
<keyword evidence="3" id="KW-0645">Protease</keyword>
<evidence type="ECO:0000256" key="7">
    <source>
        <dbReference type="SAM" id="MobiDB-lite"/>
    </source>
</evidence>
<dbReference type="Pfam" id="PF00450">
    <property type="entry name" value="Peptidase_S10"/>
    <property type="match status" value="1"/>
</dbReference>
<dbReference type="PRINTS" id="PR00724">
    <property type="entry name" value="CRBOXYPTASEC"/>
</dbReference>
<sequence length="651" mass="69583">MLHKSSCLFGATTLLSQLTPFVTGQSFIPTPHDTTLMQSKNYPGVSISYKQTSICETTPGVKGYSGYVNLPASAAGTTYNSSIFFWFFEARNDAANAPTVIYLPGGPGTTFLDGSSGFPCSVNPDSDTTTLNKWSFNTNANMLYIDQPVMTGYSYTNAQDGLVNMLTQEFTPVASTADLKTNSTMFAATQSVQNPAETANTTTHVTHSMWRFAQAWFQEFPEYKTTNKEISLWSYSYSGFFGPATLAYFAKQNERIKNGTLTDDPKAKALTLGTLGVNNGCIDSLVQIPSYPEFAVNNTYGVQAISEETYNATKTALATCIDLIKDCRAAGDKSDPLELGNNEEVNAKCVKANKLCFEGVQGAFLESGLSPFDIALPLPGVFPTEYSAAFYNQRWVQEALGVPVNLTYSSQVIPYNMFYATGDAWRRTIADLEYVLETGLNVALVFGDRDYRCNWVGAETVSLAMNYPSAPAFRAAGYAPLVVNASYTGGLVRQHGGVSFSRVFGAGHAVAAYQPETVFRIFDRALAGRDVATGKEVAGDGYSSQGVESAFVEGKLPEKGWAGEPVCYLYAVDVSCKPELVEALANGTAVVRDFVVVGVEGEGSGNGNETVSGSGSGTGSGSTPTAGGVKVRGMGVTVFACLVAACLMVWA</sequence>
<reference evidence="9" key="2">
    <citation type="submission" date="2023-06" db="EMBL/GenBank/DDBJ databases">
        <authorList>
            <consortium name="Lawrence Berkeley National Laboratory"/>
            <person name="Haridas S."/>
            <person name="Hensen N."/>
            <person name="Bonometti L."/>
            <person name="Westerberg I."/>
            <person name="Brannstrom I.O."/>
            <person name="Guillou S."/>
            <person name="Cros-Aarteil S."/>
            <person name="Calhoun S."/>
            <person name="Kuo A."/>
            <person name="Mondo S."/>
            <person name="Pangilinan J."/>
            <person name="Riley R."/>
            <person name="Labutti K."/>
            <person name="Andreopoulos B."/>
            <person name="Lipzen A."/>
            <person name="Chen C."/>
            <person name="Yanf M."/>
            <person name="Daum C."/>
            <person name="Ng V."/>
            <person name="Clum A."/>
            <person name="Steindorff A."/>
            <person name="Ohm R."/>
            <person name="Martin F."/>
            <person name="Silar P."/>
            <person name="Natvig D."/>
            <person name="Lalanne C."/>
            <person name="Gautier V."/>
            <person name="Ament-Velasquez S.L."/>
            <person name="Kruys A."/>
            <person name="Hutchinson M.I."/>
            <person name="Powell A.J."/>
            <person name="Barry K."/>
            <person name="Miller A.N."/>
            <person name="Grigoriev I.V."/>
            <person name="Debuchy R."/>
            <person name="Gladieux P."/>
            <person name="Thoren M.H."/>
            <person name="Johannesson H."/>
        </authorList>
    </citation>
    <scope>NUCLEOTIDE SEQUENCE</scope>
    <source>
        <strain evidence="9">SMH4131-1</strain>
    </source>
</reference>
<keyword evidence="6" id="KW-0325">Glycoprotein</keyword>
<evidence type="ECO:0000256" key="4">
    <source>
        <dbReference type="ARBA" id="ARBA00022729"/>
    </source>
</evidence>
<feature type="signal peptide" evidence="8">
    <location>
        <begin position="1"/>
        <end position="24"/>
    </location>
</feature>
<protein>
    <submittedName>
        <fullName evidence="9">Alpha/Beta hydrolase protein</fullName>
    </submittedName>
</protein>
<accession>A0AAE0MDD5</accession>
<dbReference type="GO" id="GO:0004185">
    <property type="term" value="F:serine-type carboxypeptidase activity"/>
    <property type="evidence" value="ECO:0007669"/>
    <property type="project" value="InterPro"/>
</dbReference>
<proteinExistence type="inferred from homology"/>
<dbReference type="InterPro" id="IPR001563">
    <property type="entry name" value="Peptidase_S10"/>
</dbReference>
<dbReference type="EMBL" id="JAUEPO010000003">
    <property type="protein sequence ID" value="KAK3328085.1"/>
    <property type="molecule type" value="Genomic_DNA"/>
</dbReference>
<keyword evidence="10" id="KW-1185">Reference proteome</keyword>
<evidence type="ECO:0000256" key="2">
    <source>
        <dbReference type="ARBA" id="ARBA00022645"/>
    </source>
</evidence>
<dbReference type="GO" id="GO:0006508">
    <property type="term" value="P:proteolysis"/>
    <property type="evidence" value="ECO:0007669"/>
    <property type="project" value="UniProtKB-KW"/>
</dbReference>
<evidence type="ECO:0000256" key="5">
    <source>
        <dbReference type="ARBA" id="ARBA00022801"/>
    </source>
</evidence>